<organism evidence="6 7">
    <name type="scientific">Bacteroides ovatus</name>
    <dbReference type="NCBI Taxonomy" id="28116"/>
    <lineage>
        <taxon>Bacteria</taxon>
        <taxon>Pseudomonadati</taxon>
        <taxon>Bacteroidota</taxon>
        <taxon>Bacteroidia</taxon>
        <taxon>Bacteroidales</taxon>
        <taxon>Bacteroidaceae</taxon>
        <taxon>Bacteroides</taxon>
    </lineage>
</organism>
<dbReference type="InterPro" id="IPR011010">
    <property type="entry name" value="DNA_brk_join_enz"/>
</dbReference>
<dbReference type="InterPro" id="IPR002104">
    <property type="entry name" value="Integrase_catalytic"/>
</dbReference>
<evidence type="ECO:0000313" key="7">
    <source>
        <dbReference type="Proteomes" id="UP000424805"/>
    </source>
</evidence>
<dbReference type="Pfam" id="PF17293">
    <property type="entry name" value="Arm-DNA-bind_5"/>
    <property type="match status" value="1"/>
</dbReference>
<dbReference type="Pfam" id="PF00589">
    <property type="entry name" value="Phage_integrase"/>
    <property type="match status" value="1"/>
</dbReference>
<dbReference type="SUPFAM" id="SSF56349">
    <property type="entry name" value="DNA breaking-rejoining enzymes"/>
    <property type="match status" value="1"/>
</dbReference>
<dbReference type="Proteomes" id="UP000424805">
    <property type="component" value="Unassembled WGS sequence"/>
</dbReference>
<keyword evidence="2" id="KW-0238">DNA-binding</keyword>
<sequence length="397" mass="46227">MLNDGRFPLVFQIIHRRRKVLHYTKYRVFQQEFNNESKEVEYCGYSVYSIKEIREINRELKSEYKKLKNRIVELEKRGELYSVDDIIESEKKRSRYSYNLLQYINMQIAYKKAIGKDGIAAAYHSTGVSLKKYLNMVSARKADIGMEKVDCRFVAGYEDCLYAQGLARNTINYYLRNFRTIYNSAIRQGYKPKNENPFAYIQTKPCKTIKRAINKDDMKELSSVSLPVYSGMDIARDLYLFGFYAQGMAFVDIVFLKKKNIHDGILSYQRHKSNQLIHVVITPQMQVLIDKYANDSEYVFPVITPSSSTTVYDQYRLALGRMNRHLKKIASQLHMNVRLTTYTARHTWATLARESGAPISIISAGLGHTSEEMTRVYLKDFDQETLAKVNRIVTNLL</sequence>
<dbReference type="EMBL" id="VWFP01000003">
    <property type="protein sequence ID" value="KAA4629528.1"/>
    <property type="molecule type" value="Genomic_DNA"/>
</dbReference>
<evidence type="ECO:0000259" key="5">
    <source>
        <dbReference type="PROSITE" id="PS51898"/>
    </source>
</evidence>
<evidence type="ECO:0000256" key="3">
    <source>
        <dbReference type="ARBA" id="ARBA00023172"/>
    </source>
</evidence>
<proteinExistence type="inferred from homology"/>
<evidence type="ECO:0000256" key="1">
    <source>
        <dbReference type="ARBA" id="ARBA00008857"/>
    </source>
</evidence>
<protein>
    <submittedName>
        <fullName evidence="6">Site-specific integrase</fullName>
    </submittedName>
</protein>
<feature type="domain" description="Tyr recombinase" evidence="5">
    <location>
        <begin position="208"/>
        <end position="391"/>
    </location>
</feature>
<dbReference type="GO" id="GO:0006310">
    <property type="term" value="P:DNA recombination"/>
    <property type="evidence" value="ECO:0007669"/>
    <property type="project" value="UniProtKB-KW"/>
</dbReference>
<comment type="caution">
    <text evidence="6">The sequence shown here is derived from an EMBL/GenBank/DDBJ whole genome shotgun (WGS) entry which is preliminary data.</text>
</comment>
<accession>A0A7J4Y2K2</accession>
<evidence type="ECO:0000313" key="6">
    <source>
        <dbReference type="EMBL" id="KAA4629528.1"/>
    </source>
</evidence>
<dbReference type="PROSITE" id="PS51898">
    <property type="entry name" value="TYR_RECOMBINASE"/>
    <property type="match status" value="1"/>
</dbReference>
<dbReference type="InterPro" id="IPR050090">
    <property type="entry name" value="Tyrosine_recombinase_XerCD"/>
</dbReference>
<keyword evidence="3" id="KW-0233">DNA recombination</keyword>
<evidence type="ECO:0000256" key="2">
    <source>
        <dbReference type="ARBA" id="ARBA00023125"/>
    </source>
</evidence>
<feature type="coiled-coil region" evidence="4">
    <location>
        <begin position="50"/>
        <end position="77"/>
    </location>
</feature>
<dbReference type="PANTHER" id="PTHR30349">
    <property type="entry name" value="PHAGE INTEGRASE-RELATED"/>
    <property type="match status" value="1"/>
</dbReference>
<reference evidence="6 7" key="1">
    <citation type="journal article" date="2019" name="Nat. Med.">
        <title>A library of human gut bacterial isolates paired with longitudinal multiomics data enables mechanistic microbiome research.</title>
        <authorList>
            <person name="Poyet M."/>
            <person name="Groussin M."/>
            <person name="Gibbons S.M."/>
            <person name="Avila-Pacheco J."/>
            <person name="Jiang X."/>
            <person name="Kearney S.M."/>
            <person name="Perrotta A.R."/>
            <person name="Berdy B."/>
            <person name="Zhao S."/>
            <person name="Lieberman T.D."/>
            <person name="Swanson P.K."/>
            <person name="Smith M."/>
            <person name="Roesemann S."/>
            <person name="Alexander J.E."/>
            <person name="Rich S.A."/>
            <person name="Livny J."/>
            <person name="Vlamakis H."/>
            <person name="Clish C."/>
            <person name="Bullock K."/>
            <person name="Deik A."/>
            <person name="Scott J."/>
            <person name="Pierce K.A."/>
            <person name="Xavier R.J."/>
            <person name="Alm E.J."/>
        </authorList>
    </citation>
    <scope>NUCLEOTIDE SEQUENCE [LARGE SCALE GENOMIC DNA]</scope>
    <source>
        <strain evidence="6 7">BIOML-A15</strain>
    </source>
</reference>
<name>A0A7J4Y2K2_BACOV</name>
<dbReference type="CDD" id="cd01185">
    <property type="entry name" value="INTN1_C_like"/>
    <property type="match status" value="1"/>
</dbReference>
<dbReference type="InterPro" id="IPR013762">
    <property type="entry name" value="Integrase-like_cat_sf"/>
</dbReference>
<dbReference type="InterPro" id="IPR025269">
    <property type="entry name" value="SAM-like_dom"/>
</dbReference>
<dbReference type="InterPro" id="IPR010998">
    <property type="entry name" value="Integrase_recombinase_N"/>
</dbReference>
<comment type="similarity">
    <text evidence="1">Belongs to the 'phage' integrase family.</text>
</comment>
<dbReference type="Gene3D" id="1.10.443.10">
    <property type="entry name" value="Intergrase catalytic core"/>
    <property type="match status" value="1"/>
</dbReference>
<dbReference type="GO" id="GO:0003677">
    <property type="term" value="F:DNA binding"/>
    <property type="evidence" value="ECO:0007669"/>
    <property type="project" value="UniProtKB-KW"/>
</dbReference>
<dbReference type="Pfam" id="PF13102">
    <property type="entry name" value="Phage_int_SAM_5"/>
    <property type="match status" value="1"/>
</dbReference>
<gene>
    <name evidence="6" type="ORF">F3B90_04520</name>
</gene>
<dbReference type="GO" id="GO:0015074">
    <property type="term" value="P:DNA integration"/>
    <property type="evidence" value="ECO:0007669"/>
    <property type="project" value="InterPro"/>
</dbReference>
<evidence type="ECO:0000256" key="4">
    <source>
        <dbReference type="SAM" id="Coils"/>
    </source>
</evidence>
<dbReference type="Gene3D" id="1.10.150.130">
    <property type="match status" value="1"/>
</dbReference>
<dbReference type="AlphaFoldDB" id="A0A7J4Y2K2"/>
<dbReference type="InterPro" id="IPR035386">
    <property type="entry name" value="Arm-DNA-bind_5"/>
</dbReference>
<keyword evidence="4" id="KW-0175">Coiled coil</keyword>
<dbReference type="PANTHER" id="PTHR30349:SF64">
    <property type="entry name" value="PROPHAGE INTEGRASE INTD-RELATED"/>
    <property type="match status" value="1"/>
</dbReference>